<dbReference type="InterPro" id="IPR002123">
    <property type="entry name" value="Plipid/glycerol_acylTrfase"/>
</dbReference>
<keyword evidence="5 6" id="KW-0012">Acyltransferase</keyword>
<dbReference type="GO" id="GO:0006072">
    <property type="term" value="P:glycerol-3-phosphate metabolic process"/>
    <property type="evidence" value="ECO:0007669"/>
    <property type="project" value="TreeGrafter"/>
</dbReference>
<dbReference type="PIRSF" id="PIRSF000437">
    <property type="entry name" value="GPAT_DHAPAT"/>
    <property type="match status" value="1"/>
</dbReference>
<dbReference type="GO" id="GO:0019432">
    <property type="term" value="P:triglyceride biosynthetic process"/>
    <property type="evidence" value="ECO:0007669"/>
    <property type="project" value="TreeGrafter"/>
</dbReference>
<dbReference type="Pfam" id="PF01553">
    <property type="entry name" value="Acyltransferase"/>
    <property type="match status" value="1"/>
</dbReference>
<evidence type="ECO:0000256" key="1">
    <source>
        <dbReference type="ARBA" id="ARBA00004370"/>
    </source>
</evidence>
<evidence type="ECO:0000256" key="6">
    <source>
        <dbReference type="PIRNR" id="PIRNR000437"/>
    </source>
</evidence>
<dbReference type="Pfam" id="PF19277">
    <property type="entry name" value="GPAT_C"/>
    <property type="match status" value="1"/>
</dbReference>
<dbReference type="GO" id="GO:0008654">
    <property type="term" value="P:phospholipid biosynthetic process"/>
    <property type="evidence" value="ECO:0007669"/>
    <property type="project" value="TreeGrafter"/>
</dbReference>
<dbReference type="GO" id="GO:0004366">
    <property type="term" value="F:glycerol-3-phosphate O-acyltransferase activity"/>
    <property type="evidence" value="ECO:0007669"/>
    <property type="project" value="TreeGrafter"/>
</dbReference>
<dbReference type="InterPro" id="IPR045520">
    <property type="entry name" value="GPAT/DHAPAT_C"/>
</dbReference>
<organism evidence="8 9">
    <name type="scientific">Ancylostoma ceylanicum</name>
    <dbReference type="NCBI Taxonomy" id="53326"/>
    <lineage>
        <taxon>Eukaryota</taxon>
        <taxon>Metazoa</taxon>
        <taxon>Ecdysozoa</taxon>
        <taxon>Nematoda</taxon>
        <taxon>Chromadorea</taxon>
        <taxon>Rhabditida</taxon>
        <taxon>Rhabditina</taxon>
        <taxon>Rhabditomorpha</taxon>
        <taxon>Strongyloidea</taxon>
        <taxon>Ancylostomatidae</taxon>
        <taxon>Ancylostomatinae</taxon>
        <taxon>Ancylostoma</taxon>
    </lineage>
</organism>
<evidence type="ECO:0000256" key="3">
    <source>
        <dbReference type="ARBA" id="ARBA00022679"/>
    </source>
</evidence>
<dbReference type="EMBL" id="JARK01001561">
    <property type="protein sequence ID" value="EYB89957.1"/>
    <property type="molecule type" value="Genomic_DNA"/>
</dbReference>
<dbReference type="CDD" id="cd07993">
    <property type="entry name" value="LPLAT_DHAPAT-like"/>
    <property type="match status" value="1"/>
</dbReference>
<dbReference type="PANTHER" id="PTHR12563">
    <property type="entry name" value="GLYCEROL-3-PHOSPHATE ACYLTRANSFERASE"/>
    <property type="match status" value="1"/>
</dbReference>
<dbReference type="InterPro" id="IPR022284">
    <property type="entry name" value="GPAT/DHAPAT"/>
</dbReference>
<evidence type="ECO:0000256" key="2">
    <source>
        <dbReference type="ARBA" id="ARBA00007937"/>
    </source>
</evidence>
<sequence>MVAPEKESVTLGLAGFAGAKRLSPAPYKRLPVHPLLSPAVNLAYSNHPRLRVSCTNCFPQPLPDFHQNYVDLLEFSKFGGIPYPILPGAQPPSPWFADLRYSFVTPLPHSYPRVYEEVVTSDRVNAVMRAEQARNPSVSLYEIKRKVSRFYYEIRATLSRFICKICGYLLFKVFRRLMTRLLVCPQQMKRLIDAEKTGTPLVYLPLHRSHLDYLLITWTSWHFGLRLPHIASGDNLNLSGLGWLLRATGAFFIRRRIDEHDEGGKDAVYRAVLHSYIEQLLKKGLPIEFFLEGTRCRFGKPLLPKHGLISNVVTAVQQKVISDCYLVPVSYTYDNVAEGVFLDELMGIPKKRESVLGIATAVVKSFGMPKRCGAVRIHYGNPVLLSDYINALHEALISREVMPQLSRIPHSFSYRELVPWHTRHREKADDRSLIRAIGYHVLYEAQSIVSISLVSIVSALLMCKFRQSVAVEVLSADCQWLCDQIVRDGSDVMGWHKGETCGRNAVEYALQYLRDSVERFVDPDAGVDNVVVINTHRQLVNLAFSKNALVPLFALRSAIALAMLSRSSSQVQFVDVVNDVALICEWMQFEVIFCKPCEDLRALIAVVVGRSGLSHIDYGMLRLEGDEEDEIEGEVPIKLEVRNSMARDLLLFYSNFLRPFLQSLYIVIARLLAGDDVIEESKTIRKWCREQIANSTLLPFPLLLEAVNSDSFRNSLRFLRYKAILSSDSKHFDREQAEEIRMGLLRMLEIQ</sequence>
<dbReference type="GO" id="GO:0031966">
    <property type="term" value="C:mitochondrial membrane"/>
    <property type="evidence" value="ECO:0007669"/>
    <property type="project" value="TreeGrafter"/>
</dbReference>
<evidence type="ECO:0000259" key="7">
    <source>
        <dbReference type="SMART" id="SM00563"/>
    </source>
</evidence>
<dbReference type="SUPFAM" id="SSF69593">
    <property type="entry name" value="Glycerol-3-phosphate (1)-acyltransferase"/>
    <property type="match status" value="1"/>
</dbReference>
<evidence type="ECO:0000313" key="9">
    <source>
        <dbReference type="Proteomes" id="UP000024635"/>
    </source>
</evidence>
<keyword evidence="9" id="KW-1185">Reference proteome</keyword>
<gene>
    <name evidence="8" type="primary">Acey_s0225.g2758</name>
    <name evidence="8" type="synonym">Acey-acl-6</name>
    <name evidence="8" type="ORF">Y032_0225g2758</name>
</gene>
<evidence type="ECO:0000313" key="8">
    <source>
        <dbReference type="EMBL" id="EYB89957.1"/>
    </source>
</evidence>
<evidence type="ECO:0000256" key="4">
    <source>
        <dbReference type="ARBA" id="ARBA00023136"/>
    </source>
</evidence>
<comment type="caution">
    <text evidence="8">The sequence shown here is derived from an EMBL/GenBank/DDBJ whole genome shotgun (WGS) entry which is preliminary data.</text>
</comment>
<protein>
    <recommendedName>
        <fullName evidence="7">Phospholipid/glycerol acyltransferase domain-containing protein</fullName>
    </recommendedName>
</protein>
<comment type="similarity">
    <text evidence="2 6">Belongs to the GPAT/DAPAT family.</text>
</comment>
<dbReference type="Proteomes" id="UP000024635">
    <property type="component" value="Unassembled WGS sequence"/>
</dbReference>
<proteinExistence type="inferred from homology"/>
<reference evidence="9" key="1">
    <citation type="journal article" date="2015" name="Nat. Genet.">
        <title>The genome and transcriptome of the zoonotic hookworm Ancylostoma ceylanicum identify infection-specific gene families.</title>
        <authorList>
            <person name="Schwarz E.M."/>
            <person name="Hu Y."/>
            <person name="Antoshechkin I."/>
            <person name="Miller M.M."/>
            <person name="Sternberg P.W."/>
            <person name="Aroian R.V."/>
        </authorList>
    </citation>
    <scope>NUCLEOTIDE SEQUENCE</scope>
    <source>
        <strain evidence="9">HY135</strain>
    </source>
</reference>
<dbReference type="GO" id="GO:0006631">
    <property type="term" value="P:fatty acid metabolic process"/>
    <property type="evidence" value="ECO:0007669"/>
    <property type="project" value="TreeGrafter"/>
</dbReference>
<dbReference type="OrthoDB" id="5962536at2759"/>
<dbReference type="SMART" id="SM00563">
    <property type="entry name" value="PlsC"/>
    <property type="match status" value="1"/>
</dbReference>
<comment type="subcellular location">
    <subcellularLocation>
        <location evidence="1">Membrane</location>
    </subcellularLocation>
</comment>
<feature type="domain" description="Phospholipid/glycerol acyltransferase" evidence="7">
    <location>
        <begin position="201"/>
        <end position="334"/>
    </location>
</feature>
<keyword evidence="3 6" id="KW-0808">Transferase</keyword>
<name>A0A016SHV9_9BILA</name>
<dbReference type="InterPro" id="IPR041728">
    <property type="entry name" value="GPAT/DHAPAT_LPLAT"/>
</dbReference>
<keyword evidence="4" id="KW-0472">Membrane</keyword>
<dbReference type="AlphaFoldDB" id="A0A016SHV9"/>
<dbReference type="STRING" id="53326.A0A016SHV9"/>
<accession>A0A016SHV9</accession>
<evidence type="ECO:0000256" key="5">
    <source>
        <dbReference type="ARBA" id="ARBA00023315"/>
    </source>
</evidence>
<dbReference type="PANTHER" id="PTHR12563:SF23">
    <property type="entry name" value="BCDNA.GH07066"/>
    <property type="match status" value="1"/>
</dbReference>